<dbReference type="Proteomes" id="UP000007148">
    <property type="component" value="Unassembled WGS sequence"/>
</dbReference>
<feature type="region of interest" description="Disordered" evidence="1">
    <location>
        <begin position="154"/>
        <end position="219"/>
    </location>
</feature>
<dbReference type="OrthoDB" id="3270393at2759"/>
<feature type="compositionally biased region" description="Low complexity" evidence="1">
    <location>
        <begin position="199"/>
        <end position="217"/>
    </location>
</feature>
<feature type="compositionally biased region" description="Polar residues" evidence="1">
    <location>
        <begin position="1"/>
        <end position="12"/>
    </location>
</feature>
<evidence type="ECO:0000313" key="3">
    <source>
        <dbReference type="Proteomes" id="UP000007148"/>
    </source>
</evidence>
<accession>G4TG77</accession>
<dbReference type="InParanoid" id="G4TG77"/>
<name>G4TG77_SERID</name>
<sequence length="293" mass="32237">MSTAGVLSSPRITTNPTLPSRPTSPRPILSTTATSPQQRRETTRSEQMLRDMLTKDGVARQRSLSRSSSTFHHPLPQPLPIGPGTTSSSRGRHGRNESVKTIQNSTDPSSRALGDWELPAQLCTDLGLSRETRTTASFRLITVHITLWIPPGRRLLPTATPLRRSSALASTTTTRQEPVSPSPTSMNSSGWNSPHQNRTPSPSSSTSHPTSPSPTHSGTFNLDVASEYCKQQRGYVSFGDVEGLGRPAGEEEDERAERERIDAEMRRRKWWPSWLETLDAGARSRPKTPAPED</sequence>
<feature type="compositionally biased region" description="Polar residues" evidence="1">
    <location>
        <begin position="99"/>
        <end position="109"/>
    </location>
</feature>
<dbReference type="AlphaFoldDB" id="G4TG77"/>
<gene>
    <name evidence="2" type="ORF">PIIN_04259</name>
</gene>
<feature type="region of interest" description="Disordered" evidence="1">
    <location>
        <begin position="1"/>
        <end position="113"/>
    </location>
</feature>
<evidence type="ECO:0000256" key="1">
    <source>
        <dbReference type="SAM" id="MobiDB-lite"/>
    </source>
</evidence>
<keyword evidence="3" id="KW-1185">Reference proteome</keyword>
<feature type="compositionally biased region" description="Basic and acidic residues" evidence="1">
    <location>
        <begin position="38"/>
        <end position="59"/>
    </location>
</feature>
<feature type="compositionally biased region" description="Low complexity" evidence="1">
    <location>
        <begin position="13"/>
        <end position="32"/>
    </location>
</feature>
<reference evidence="2 3" key="1">
    <citation type="journal article" date="2011" name="PLoS Pathog.">
        <title>Endophytic Life Strategies Decoded by Genome and Transcriptome Analyses of the Mutualistic Root Symbiont Piriformospora indica.</title>
        <authorList>
            <person name="Zuccaro A."/>
            <person name="Lahrmann U."/>
            <person name="Guldener U."/>
            <person name="Langen G."/>
            <person name="Pfiffi S."/>
            <person name="Biedenkopf D."/>
            <person name="Wong P."/>
            <person name="Samans B."/>
            <person name="Grimm C."/>
            <person name="Basiewicz M."/>
            <person name="Murat C."/>
            <person name="Martin F."/>
            <person name="Kogel K.H."/>
        </authorList>
    </citation>
    <scope>NUCLEOTIDE SEQUENCE [LARGE SCALE GENOMIC DNA]</scope>
    <source>
        <strain evidence="2 3">DSM 11827</strain>
    </source>
</reference>
<dbReference type="EMBL" id="CAFZ01000079">
    <property type="protein sequence ID" value="CCA70320.1"/>
    <property type="molecule type" value="Genomic_DNA"/>
</dbReference>
<feature type="compositionally biased region" description="Polar residues" evidence="1">
    <location>
        <begin position="62"/>
        <end position="71"/>
    </location>
</feature>
<protein>
    <submittedName>
        <fullName evidence="2">Uncharacterized protein</fullName>
    </submittedName>
</protein>
<feature type="compositionally biased region" description="Low complexity" evidence="1">
    <location>
        <begin position="154"/>
        <end position="175"/>
    </location>
</feature>
<feature type="region of interest" description="Disordered" evidence="1">
    <location>
        <begin position="236"/>
        <end position="266"/>
    </location>
</feature>
<feature type="compositionally biased region" description="Basic and acidic residues" evidence="1">
    <location>
        <begin position="255"/>
        <end position="265"/>
    </location>
</feature>
<feature type="compositionally biased region" description="Polar residues" evidence="1">
    <location>
        <begin position="176"/>
        <end position="198"/>
    </location>
</feature>
<proteinExistence type="predicted"/>
<dbReference type="HOGENOM" id="CLU_950336_0_0_1"/>
<comment type="caution">
    <text evidence="2">The sequence shown here is derived from an EMBL/GenBank/DDBJ whole genome shotgun (WGS) entry which is preliminary data.</text>
</comment>
<organism evidence="2 3">
    <name type="scientific">Serendipita indica (strain DSM 11827)</name>
    <name type="common">Root endophyte fungus</name>
    <name type="synonym">Piriformospora indica</name>
    <dbReference type="NCBI Taxonomy" id="1109443"/>
    <lineage>
        <taxon>Eukaryota</taxon>
        <taxon>Fungi</taxon>
        <taxon>Dikarya</taxon>
        <taxon>Basidiomycota</taxon>
        <taxon>Agaricomycotina</taxon>
        <taxon>Agaricomycetes</taxon>
        <taxon>Sebacinales</taxon>
        <taxon>Serendipitaceae</taxon>
        <taxon>Serendipita</taxon>
    </lineage>
</organism>
<evidence type="ECO:0000313" key="2">
    <source>
        <dbReference type="EMBL" id="CCA70320.1"/>
    </source>
</evidence>